<protein>
    <recommendedName>
        <fullName evidence="9">Proteophosphoglycan ppg4</fullName>
    </recommendedName>
</protein>
<comment type="similarity">
    <text evidence="2">Belongs to the THOC5 family.</text>
</comment>
<evidence type="ECO:0008006" key="9">
    <source>
        <dbReference type="Google" id="ProtNLM"/>
    </source>
</evidence>
<evidence type="ECO:0000256" key="6">
    <source>
        <dbReference type="SAM" id="SignalP"/>
    </source>
</evidence>
<keyword evidence="4" id="KW-0175">Coiled coil</keyword>
<evidence type="ECO:0000313" key="7">
    <source>
        <dbReference type="EMBL" id="GMI32815.1"/>
    </source>
</evidence>
<evidence type="ECO:0000256" key="1">
    <source>
        <dbReference type="ARBA" id="ARBA00004123"/>
    </source>
</evidence>
<keyword evidence="8" id="KW-1185">Reference proteome</keyword>
<organism evidence="7 8">
    <name type="scientific">Tetraparma gracilis</name>
    <dbReference type="NCBI Taxonomy" id="2962635"/>
    <lineage>
        <taxon>Eukaryota</taxon>
        <taxon>Sar</taxon>
        <taxon>Stramenopiles</taxon>
        <taxon>Ochrophyta</taxon>
        <taxon>Bolidophyceae</taxon>
        <taxon>Parmales</taxon>
        <taxon>Triparmaceae</taxon>
        <taxon>Tetraparma</taxon>
    </lineage>
</organism>
<evidence type="ECO:0000256" key="5">
    <source>
        <dbReference type="SAM" id="MobiDB-lite"/>
    </source>
</evidence>
<gene>
    <name evidence="7" type="ORF">TeGR_g5875</name>
</gene>
<feature type="compositionally biased region" description="Low complexity" evidence="5">
    <location>
        <begin position="126"/>
        <end position="137"/>
    </location>
</feature>
<comment type="caution">
    <text evidence="7">The sequence shown here is derived from an EMBL/GenBank/DDBJ whole genome shotgun (WGS) entry which is preliminary data.</text>
</comment>
<dbReference type="PANTHER" id="PTHR13375:SF3">
    <property type="entry name" value="THO COMPLEX SUBUNIT 5 HOMOLOG"/>
    <property type="match status" value="1"/>
</dbReference>
<feature type="signal peptide" evidence="6">
    <location>
        <begin position="1"/>
        <end position="20"/>
    </location>
</feature>
<name>A0ABQ6MUR2_9STRA</name>
<comment type="subcellular location">
    <subcellularLocation>
        <location evidence="1">Nucleus</location>
    </subcellularLocation>
</comment>
<keyword evidence="6" id="KW-0732">Signal</keyword>
<accession>A0ABQ6MUR2</accession>
<reference evidence="7 8" key="1">
    <citation type="journal article" date="2023" name="Commun. Biol.">
        <title>Genome analysis of Parmales, the sister group of diatoms, reveals the evolutionary specialization of diatoms from phago-mixotrophs to photoautotrophs.</title>
        <authorList>
            <person name="Ban H."/>
            <person name="Sato S."/>
            <person name="Yoshikawa S."/>
            <person name="Yamada K."/>
            <person name="Nakamura Y."/>
            <person name="Ichinomiya M."/>
            <person name="Sato N."/>
            <person name="Blanc-Mathieu R."/>
            <person name="Endo H."/>
            <person name="Kuwata A."/>
            <person name="Ogata H."/>
        </authorList>
    </citation>
    <scope>NUCLEOTIDE SEQUENCE [LARGE SCALE GENOMIC DNA]</scope>
</reference>
<dbReference type="Proteomes" id="UP001165060">
    <property type="component" value="Unassembled WGS sequence"/>
</dbReference>
<dbReference type="InterPro" id="IPR019163">
    <property type="entry name" value="THO_Thoc5"/>
</dbReference>
<feature type="region of interest" description="Disordered" evidence="5">
    <location>
        <begin position="452"/>
        <end position="476"/>
    </location>
</feature>
<keyword evidence="3" id="KW-0539">Nucleus</keyword>
<evidence type="ECO:0000313" key="8">
    <source>
        <dbReference type="Proteomes" id="UP001165060"/>
    </source>
</evidence>
<dbReference type="EMBL" id="BRYB01003216">
    <property type="protein sequence ID" value="GMI32815.1"/>
    <property type="molecule type" value="Genomic_DNA"/>
</dbReference>
<dbReference type="Pfam" id="PF09766">
    <property type="entry name" value="FmiP_Thoc5"/>
    <property type="match status" value="2"/>
</dbReference>
<proteinExistence type="inferred from homology"/>
<evidence type="ECO:0000256" key="2">
    <source>
        <dbReference type="ARBA" id="ARBA00008044"/>
    </source>
</evidence>
<dbReference type="PANTHER" id="PTHR13375">
    <property type="entry name" value="FMS INTERACTING PROTEIN"/>
    <property type="match status" value="1"/>
</dbReference>
<feature type="region of interest" description="Disordered" evidence="5">
    <location>
        <begin position="96"/>
        <end position="144"/>
    </location>
</feature>
<feature type="coiled-coil region" evidence="4">
    <location>
        <begin position="43"/>
        <end position="80"/>
    </location>
</feature>
<evidence type="ECO:0000256" key="4">
    <source>
        <dbReference type="SAM" id="Coils"/>
    </source>
</evidence>
<sequence length="580" mass="62152">MSSPPPSLAASFLSLSTALSASLDVAPSADHLLSLKRLSRLLLHQLEAKTKLLRVQRQRAERQENELRNLLYERTHLLREIALCKDYVPGSLKELERAETETEETTTETTTPMVTEEKPKKKQKANKAAAKAAAPGAPEQPLVKDENGFKDAATHEANLQAIADVLSKRRELSTQKDEAASRKKAKSEAGQQTLDFLQAIPSHLKAIQQACEPLTKVMGLKDGKADGKSKPQHEEAREKLPADLFVLFAQLAGAGEDVSVVDTPDISQDLAPAMEFLEGHNRGGPPPPTTLPNDYSFSAAEEARVFAPSPSSVLLSLPTSVPDEPVHVIFSHLPSLSVVTAFASSSPPPSPTPLPSLFSGLFPADTGAALPNPSAHHRHPDLNAGRGVVLPSPEAMPGRPYAWAQWLAGMYFLTPSLPAPSLEPSTRAVLSALKSRVTSWHAKSQILADVLSLPSAPPPGDGAPRVAAAEESPGPDDSRVLHLSFAAGTTCVDAYVVVTPSYPEAVPEWEVGWGKGGGGFSMELKALQTKLNTCVASEQVLKEQIDMVMEGIAGLKGGREWGEVSGVRVRKGRERVRVDQ</sequence>
<feature type="chain" id="PRO_5045513405" description="Proteophosphoglycan ppg4" evidence="6">
    <location>
        <begin position="21"/>
        <end position="580"/>
    </location>
</feature>
<evidence type="ECO:0000256" key="3">
    <source>
        <dbReference type="ARBA" id="ARBA00023242"/>
    </source>
</evidence>